<evidence type="ECO:0000313" key="3">
    <source>
        <dbReference type="Proteomes" id="UP001165586"/>
    </source>
</evidence>
<organism evidence="2 3">
    <name type="scientific">Herbiconiux daphne</name>
    <dbReference type="NCBI Taxonomy" id="2970914"/>
    <lineage>
        <taxon>Bacteria</taxon>
        <taxon>Bacillati</taxon>
        <taxon>Actinomycetota</taxon>
        <taxon>Actinomycetes</taxon>
        <taxon>Micrococcales</taxon>
        <taxon>Microbacteriaceae</taxon>
        <taxon>Herbiconiux</taxon>
    </lineage>
</organism>
<proteinExistence type="predicted"/>
<dbReference type="RefSeq" id="WP_259540538.1">
    <property type="nucleotide sequence ID" value="NZ_JANLCJ010000007.1"/>
</dbReference>
<evidence type="ECO:0000313" key="2">
    <source>
        <dbReference type="EMBL" id="MCS5735596.1"/>
    </source>
</evidence>
<evidence type="ECO:0000256" key="1">
    <source>
        <dbReference type="SAM" id="MobiDB-lite"/>
    </source>
</evidence>
<sequence length="410" mass="43377">MTREIDRRTLLKGSLVLAASGTVVACSDDRVVPGPSATAPSPAATEAAGGGPTSERPTRVTSFGPNGTHYPDDVPWLGERAATELVAECSWQDIGRTIQGLLAEEVAAGVIIRVKPGTLAGGGAGSSAPAVLTNVGNPAWTRNVVVCPLDGFGSVAFASTGIRIDQSARVSLFGFVGSGAFTMTRCQNVQVGWGRFDAMSITRGGRDIALFELVLGFRQNSDDTVGVRPIETFPMVNLTRDGCVFGPSVKPDGDDSHCDTIQLEGTGTGVFGPVTTTDCVDYGSSNAAELLDDKLTLAEYRHCLILGGQLPWQVYPLRPGDYPGDPNAFSGDCQDVRLTDTVVAGAIGRMGFTQVQNSTLSYAPTDSQQPRESGAWIVDPSVAEWTREQIMGQQAIPDYEISTLRALWSW</sequence>
<dbReference type="EMBL" id="JANLCJ010000007">
    <property type="protein sequence ID" value="MCS5735596.1"/>
    <property type="molecule type" value="Genomic_DNA"/>
</dbReference>
<dbReference type="Proteomes" id="UP001165586">
    <property type="component" value="Unassembled WGS sequence"/>
</dbReference>
<dbReference type="InterPro" id="IPR006311">
    <property type="entry name" value="TAT_signal"/>
</dbReference>
<reference evidence="2" key="1">
    <citation type="submission" date="2022-08" db="EMBL/GenBank/DDBJ databases">
        <authorList>
            <person name="Deng Y."/>
            <person name="Han X.-F."/>
            <person name="Zhang Y.-Q."/>
        </authorList>
    </citation>
    <scope>NUCLEOTIDE SEQUENCE</scope>
    <source>
        <strain evidence="2">CPCC 203386</strain>
    </source>
</reference>
<feature type="compositionally biased region" description="Low complexity" evidence="1">
    <location>
        <begin position="33"/>
        <end position="47"/>
    </location>
</feature>
<protein>
    <submittedName>
        <fullName evidence="2">Uncharacterized protein</fullName>
    </submittedName>
</protein>
<keyword evidence="3" id="KW-1185">Reference proteome</keyword>
<dbReference type="PROSITE" id="PS51318">
    <property type="entry name" value="TAT"/>
    <property type="match status" value="1"/>
</dbReference>
<name>A0ABT2H6P1_9MICO</name>
<dbReference type="PROSITE" id="PS51257">
    <property type="entry name" value="PROKAR_LIPOPROTEIN"/>
    <property type="match status" value="1"/>
</dbReference>
<accession>A0ABT2H6P1</accession>
<gene>
    <name evidence="2" type="ORF">N1032_17770</name>
</gene>
<feature type="region of interest" description="Disordered" evidence="1">
    <location>
        <begin position="32"/>
        <end position="72"/>
    </location>
</feature>
<comment type="caution">
    <text evidence="2">The sequence shown here is derived from an EMBL/GenBank/DDBJ whole genome shotgun (WGS) entry which is preliminary data.</text>
</comment>